<dbReference type="SUPFAM" id="SSF140663">
    <property type="entry name" value="TTHA0068-like"/>
    <property type="match status" value="1"/>
</dbReference>
<organism evidence="1 2">
    <name type="scientific">Thalassorhabdus alkalitolerans</name>
    <dbReference type="NCBI Taxonomy" id="2282697"/>
    <lineage>
        <taxon>Bacteria</taxon>
        <taxon>Bacillati</taxon>
        <taxon>Bacillota</taxon>
        <taxon>Bacilli</taxon>
        <taxon>Bacillales</taxon>
        <taxon>Bacillaceae</taxon>
        <taxon>Thalassorhabdus</taxon>
    </lineage>
</organism>
<keyword evidence="2" id="KW-1185">Reference proteome</keyword>
<comment type="caution">
    <text evidence="1">The sequence shown here is derived from an EMBL/GenBank/DDBJ whole genome shotgun (WGS) entry which is preliminary data.</text>
</comment>
<reference evidence="2" key="1">
    <citation type="journal article" date="2019" name="Int. J. Syst. Evol. Microbiol.">
        <title>The Global Catalogue of Microorganisms (GCM) 10K type strain sequencing project: providing services to taxonomists for standard genome sequencing and annotation.</title>
        <authorList>
            <consortium name="The Broad Institute Genomics Platform"/>
            <consortium name="The Broad Institute Genome Sequencing Center for Infectious Disease"/>
            <person name="Wu L."/>
            <person name="Ma J."/>
        </authorList>
    </citation>
    <scope>NUCLEOTIDE SEQUENCE [LARGE SCALE GENOMIC DNA]</scope>
    <source>
        <strain evidence="2">CECT 7184</strain>
    </source>
</reference>
<protein>
    <submittedName>
        <fullName evidence="1">DUF309 domain-containing protein</fullName>
    </submittedName>
</protein>
<accession>A0ABW0YRN7</accession>
<dbReference type="PANTHER" id="PTHR34796:SF1">
    <property type="entry name" value="EXPRESSED PROTEIN"/>
    <property type="match status" value="1"/>
</dbReference>
<sequence length="175" mass="21063">MYPNAYIEYLVYFHGPRDFFECHEVLEEHWKKDNKEERKPHWVGLIQVAVSLYHQRRNNFSGAIRMMTSALNILSKEAENLKLLGLQYEELLQRLEQRLTDMYEYKDYEEFNLPIADLDLLAYCKQKSLEIGTLWGSDSDFENGMIIHKHTLRDRSEVIEERLKQQYVKEKERKA</sequence>
<dbReference type="Proteomes" id="UP001596142">
    <property type="component" value="Unassembled WGS sequence"/>
</dbReference>
<gene>
    <name evidence="1" type="ORF">ACFPU1_15410</name>
</gene>
<dbReference type="PANTHER" id="PTHR34796">
    <property type="entry name" value="EXPRESSED PROTEIN"/>
    <property type="match status" value="1"/>
</dbReference>
<evidence type="ECO:0000313" key="2">
    <source>
        <dbReference type="Proteomes" id="UP001596142"/>
    </source>
</evidence>
<evidence type="ECO:0000313" key="1">
    <source>
        <dbReference type="EMBL" id="MFC5714137.1"/>
    </source>
</evidence>
<dbReference type="InterPro" id="IPR005500">
    <property type="entry name" value="DUF309"/>
</dbReference>
<dbReference type="RefSeq" id="WP_385942710.1">
    <property type="nucleotide sequence ID" value="NZ_JBHSOZ010000010.1"/>
</dbReference>
<dbReference type="InterPro" id="IPR023203">
    <property type="entry name" value="TTHA0068_sf"/>
</dbReference>
<name>A0ABW0YRN7_9BACI</name>
<proteinExistence type="predicted"/>
<dbReference type="EMBL" id="JBHSOZ010000010">
    <property type="protein sequence ID" value="MFC5714137.1"/>
    <property type="molecule type" value="Genomic_DNA"/>
</dbReference>
<dbReference type="Pfam" id="PF03745">
    <property type="entry name" value="DUF309"/>
    <property type="match status" value="1"/>
</dbReference>
<dbReference type="Gene3D" id="1.10.3450.10">
    <property type="entry name" value="TTHA0068-like"/>
    <property type="match status" value="1"/>
</dbReference>